<protein>
    <submittedName>
        <fullName evidence="1">Uncharacterized protein</fullName>
    </submittedName>
</protein>
<reference evidence="1 2" key="1">
    <citation type="journal article" date="2021" name="Nat. Commun.">
        <title>Genetic determinants of endophytism in the Arabidopsis root mycobiome.</title>
        <authorList>
            <person name="Mesny F."/>
            <person name="Miyauchi S."/>
            <person name="Thiergart T."/>
            <person name="Pickel B."/>
            <person name="Atanasova L."/>
            <person name="Karlsson M."/>
            <person name="Huettel B."/>
            <person name="Barry K.W."/>
            <person name="Haridas S."/>
            <person name="Chen C."/>
            <person name="Bauer D."/>
            <person name="Andreopoulos W."/>
            <person name="Pangilinan J."/>
            <person name="LaButti K."/>
            <person name="Riley R."/>
            <person name="Lipzen A."/>
            <person name="Clum A."/>
            <person name="Drula E."/>
            <person name="Henrissat B."/>
            <person name="Kohler A."/>
            <person name="Grigoriev I.V."/>
            <person name="Martin F.M."/>
            <person name="Hacquard S."/>
        </authorList>
    </citation>
    <scope>NUCLEOTIDE SEQUENCE [LARGE SCALE GENOMIC DNA]</scope>
    <source>
        <strain evidence="1 2">MPI-SDFR-AT-0079</strain>
    </source>
</reference>
<name>A0ACB7NW79_9PEZI</name>
<evidence type="ECO:0000313" key="1">
    <source>
        <dbReference type="EMBL" id="KAH6617556.1"/>
    </source>
</evidence>
<dbReference type="EMBL" id="JAGIZQ010000007">
    <property type="protein sequence ID" value="KAH6617556.1"/>
    <property type="molecule type" value="Genomic_DNA"/>
</dbReference>
<gene>
    <name evidence="1" type="ORF">F5144DRAFT_395200</name>
</gene>
<accession>A0ACB7NW79</accession>
<proteinExistence type="predicted"/>
<keyword evidence="2" id="KW-1185">Reference proteome</keyword>
<dbReference type="Proteomes" id="UP000724584">
    <property type="component" value="Unassembled WGS sequence"/>
</dbReference>
<organism evidence="1 2">
    <name type="scientific">Chaetomium tenue</name>
    <dbReference type="NCBI Taxonomy" id="1854479"/>
    <lineage>
        <taxon>Eukaryota</taxon>
        <taxon>Fungi</taxon>
        <taxon>Dikarya</taxon>
        <taxon>Ascomycota</taxon>
        <taxon>Pezizomycotina</taxon>
        <taxon>Sordariomycetes</taxon>
        <taxon>Sordariomycetidae</taxon>
        <taxon>Sordariales</taxon>
        <taxon>Chaetomiaceae</taxon>
        <taxon>Chaetomium</taxon>
    </lineage>
</organism>
<sequence>MRESHRAKGWQERSSEVIKQLYYNWRSRTAELLQLATGHQDRLDREYVVGVIREELGAFFQQPSGGGEQARGTGAMDKALDEALAKVADRAVLMDRFVELSPWKWEFYFSDPDTGEKFGFKHDGPTTYHPRLAATRPMDVHVEMSGDRALAVGRPVDHISRPMLRCYRLSRDTFAFERFRMYPLIVAVDIYGGDSGGDEEGNDDGDSGGGEGEESKCKECGDHEQGEAGMDECDKEAST</sequence>
<evidence type="ECO:0000313" key="2">
    <source>
        <dbReference type="Proteomes" id="UP000724584"/>
    </source>
</evidence>
<comment type="caution">
    <text evidence="1">The sequence shown here is derived from an EMBL/GenBank/DDBJ whole genome shotgun (WGS) entry which is preliminary data.</text>
</comment>